<name>A0A2Z2H301_9GAMM</name>
<dbReference type="OrthoDB" id="9964331at2"/>
<dbReference type="AlphaFoldDB" id="A0A2Z2H301"/>
<proteinExistence type="predicted"/>
<gene>
    <name evidence="1" type="ORF">B9G99_00085</name>
</gene>
<sequence>MATNTGNITTYTNRLGEQVRFWDEVILGGPEMDATLDGKSRPSLAKLVASYMPNFALHDDLAAGLSATGEGAFFSVLSEIEQEFVILYQVVNGQAEEVKRYPSIKLFEAALAARDRAERAALATEQDAYQAGLSAGRSEAFAKESRITSEASGNVLFFDTRADALAANLEEGQVVEIFRDEEHYGRNTRNRQEGDTLVYKQRGALYSDQPGIFHSKTISEAPIWPRNSNGLLIGPVIYIEEGVVAEVPEGTIITVTAGTEFNTNG</sequence>
<evidence type="ECO:0000313" key="1">
    <source>
        <dbReference type="EMBL" id="ARS51494.1"/>
    </source>
</evidence>
<dbReference type="Proteomes" id="UP000250025">
    <property type="component" value="Chromosome"/>
</dbReference>
<reference evidence="1 2" key="1">
    <citation type="journal article" date="2017" name="Int. J. Syst. Evol. Microbiol.">
        <title>Kushneria konosiri sp. nov., isolated from the Korean salt-fermented seafood Daemi-jeot.</title>
        <authorList>
            <person name="Yun J.H."/>
            <person name="Park S.K."/>
            <person name="Lee J.Y."/>
            <person name="Jung M.J."/>
            <person name="Bae J.W."/>
        </authorList>
    </citation>
    <scope>NUCLEOTIDE SEQUENCE [LARGE SCALE GENOMIC DNA]</scope>
    <source>
        <strain evidence="1 2">X49</strain>
    </source>
</reference>
<dbReference type="KEGG" id="kus:B9G99_00085"/>
<protein>
    <submittedName>
        <fullName evidence="1">Uncharacterized protein</fullName>
    </submittedName>
</protein>
<dbReference type="EMBL" id="CP021323">
    <property type="protein sequence ID" value="ARS51494.1"/>
    <property type="molecule type" value="Genomic_DNA"/>
</dbReference>
<accession>A0A2Z2H301</accession>
<organism evidence="1 2">
    <name type="scientific">Kushneria konosiri</name>
    <dbReference type="NCBI Taxonomy" id="698828"/>
    <lineage>
        <taxon>Bacteria</taxon>
        <taxon>Pseudomonadati</taxon>
        <taxon>Pseudomonadota</taxon>
        <taxon>Gammaproteobacteria</taxon>
        <taxon>Oceanospirillales</taxon>
        <taxon>Halomonadaceae</taxon>
        <taxon>Kushneria</taxon>
    </lineage>
</organism>
<keyword evidence="2" id="KW-1185">Reference proteome</keyword>
<evidence type="ECO:0000313" key="2">
    <source>
        <dbReference type="Proteomes" id="UP000250025"/>
    </source>
</evidence>
<dbReference type="RefSeq" id="WP_086620201.1">
    <property type="nucleotide sequence ID" value="NZ_CP021323.1"/>
</dbReference>